<dbReference type="RefSeq" id="WP_404635296.1">
    <property type="nucleotide sequence ID" value="NZ_JADIKM010000005.1"/>
</dbReference>
<feature type="chain" id="PRO_5046716950" evidence="2">
    <location>
        <begin position="19"/>
        <end position="92"/>
    </location>
</feature>
<evidence type="ECO:0000313" key="4">
    <source>
        <dbReference type="Proteomes" id="UP001620460"/>
    </source>
</evidence>
<dbReference type="Proteomes" id="UP001620460">
    <property type="component" value="Unassembled WGS sequence"/>
</dbReference>
<feature type="region of interest" description="Disordered" evidence="1">
    <location>
        <begin position="56"/>
        <end position="92"/>
    </location>
</feature>
<accession>A0ABW8JWY3</accession>
<evidence type="ECO:0000256" key="1">
    <source>
        <dbReference type="SAM" id="MobiDB-lite"/>
    </source>
</evidence>
<feature type="signal peptide" evidence="2">
    <location>
        <begin position="1"/>
        <end position="18"/>
    </location>
</feature>
<reference evidence="3 4" key="1">
    <citation type="submission" date="2020-10" db="EMBL/GenBank/DDBJ databases">
        <title>Phylogeny of dyella-like bacteria.</title>
        <authorList>
            <person name="Fu J."/>
        </authorList>
    </citation>
    <scope>NUCLEOTIDE SEQUENCE [LARGE SCALE GENOMIC DNA]</scope>
    <source>
        <strain evidence="3 4">Gsoil3046</strain>
    </source>
</reference>
<evidence type="ECO:0000256" key="2">
    <source>
        <dbReference type="SAM" id="SignalP"/>
    </source>
</evidence>
<proteinExistence type="predicted"/>
<feature type="compositionally biased region" description="Polar residues" evidence="1">
    <location>
        <begin position="64"/>
        <end position="74"/>
    </location>
</feature>
<organism evidence="3 4">
    <name type="scientific">Dyella ginsengisoli</name>
    <dbReference type="NCBI Taxonomy" id="363848"/>
    <lineage>
        <taxon>Bacteria</taxon>
        <taxon>Pseudomonadati</taxon>
        <taxon>Pseudomonadota</taxon>
        <taxon>Gammaproteobacteria</taxon>
        <taxon>Lysobacterales</taxon>
        <taxon>Rhodanobacteraceae</taxon>
        <taxon>Dyella</taxon>
    </lineage>
</organism>
<keyword evidence="2" id="KW-0732">Signal</keyword>
<sequence>MKILIVAVLLLCCMSVFAKGPRSYRVKAYHAPRSSIVHVRGHVTKAGVYVAPSFRTEPNHTKVDNWSSKPNVNPYSGKVGTKDPYTTSPHGH</sequence>
<dbReference type="EMBL" id="JADIKM010000005">
    <property type="protein sequence ID" value="MFK2905672.1"/>
    <property type="molecule type" value="Genomic_DNA"/>
</dbReference>
<evidence type="ECO:0000313" key="3">
    <source>
        <dbReference type="EMBL" id="MFK2905672.1"/>
    </source>
</evidence>
<keyword evidence="4" id="KW-1185">Reference proteome</keyword>
<comment type="caution">
    <text evidence="3">The sequence shown here is derived from an EMBL/GenBank/DDBJ whole genome shotgun (WGS) entry which is preliminary data.</text>
</comment>
<gene>
    <name evidence="3" type="ORF">ISP17_17065</name>
</gene>
<name>A0ABW8JWY3_9GAMM</name>
<protein>
    <submittedName>
        <fullName evidence="3">Uncharacterized protein</fullName>
    </submittedName>
</protein>